<dbReference type="Proteomes" id="UP000464657">
    <property type="component" value="Chromosome"/>
</dbReference>
<evidence type="ECO:0000256" key="6">
    <source>
        <dbReference type="ARBA" id="ARBA00023098"/>
    </source>
</evidence>
<dbReference type="GO" id="GO:0016891">
    <property type="term" value="F:RNA endonuclease activity producing 5'-phosphomonoesters, hydrolytic mechanism"/>
    <property type="evidence" value="ECO:0007669"/>
    <property type="project" value="TreeGrafter"/>
</dbReference>
<dbReference type="Pfam" id="PF13091">
    <property type="entry name" value="PLDc_2"/>
    <property type="match status" value="1"/>
</dbReference>
<dbReference type="SUPFAM" id="SSF56024">
    <property type="entry name" value="Phospholipase D/nuclease"/>
    <property type="match status" value="2"/>
</dbReference>
<comment type="catalytic activity">
    <reaction evidence="1">
        <text>a 1,2-diacyl-sn-glycero-3-phosphocholine + H2O = a 1,2-diacyl-sn-glycero-3-phosphate + choline + H(+)</text>
        <dbReference type="Rhea" id="RHEA:14445"/>
        <dbReference type="ChEBI" id="CHEBI:15354"/>
        <dbReference type="ChEBI" id="CHEBI:15377"/>
        <dbReference type="ChEBI" id="CHEBI:15378"/>
        <dbReference type="ChEBI" id="CHEBI:57643"/>
        <dbReference type="ChEBI" id="CHEBI:58608"/>
        <dbReference type="EC" id="3.1.4.4"/>
    </reaction>
</comment>
<dbReference type="GO" id="GO:0016740">
    <property type="term" value="F:transferase activity"/>
    <property type="evidence" value="ECO:0007669"/>
    <property type="project" value="UniProtKB-KW"/>
</dbReference>
<gene>
    <name evidence="8" type="primary">clsB_2</name>
    <name evidence="8" type="ORF">IMCC3317_40530</name>
</gene>
<keyword evidence="4" id="KW-0378">Hydrolase</keyword>
<proteinExistence type="inferred from homology"/>
<evidence type="ECO:0000256" key="4">
    <source>
        <dbReference type="ARBA" id="ARBA00022801"/>
    </source>
</evidence>
<keyword evidence="5" id="KW-0442">Lipid degradation</keyword>
<evidence type="ECO:0000256" key="1">
    <source>
        <dbReference type="ARBA" id="ARBA00000798"/>
    </source>
</evidence>
<dbReference type="RefSeq" id="WP_160131196.1">
    <property type="nucleotide sequence ID" value="NZ_CP019288.1"/>
</dbReference>
<dbReference type="KEGG" id="kan:IMCC3317_40530"/>
<keyword evidence="9" id="KW-1185">Reference proteome</keyword>
<dbReference type="GO" id="GO:0006793">
    <property type="term" value="P:phosphorus metabolic process"/>
    <property type="evidence" value="ECO:0007669"/>
    <property type="project" value="UniProtKB-ARBA"/>
</dbReference>
<reference evidence="8 9" key="1">
    <citation type="journal article" date="2013" name="Int. J. Syst. Evol. Microbiol.">
        <title>Kordia antarctica sp. nov., isolated from Antarctic seawater.</title>
        <authorList>
            <person name="Baek K."/>
            <person name="Choi A."/>
            <person name="Kang I."/>
            <person name="Lee K."/>
            <person name="Cho J.C."/>
        </authorList>
    </citation>
    <scope>NUCLEOTIDE SEQUENCE [LARGE SCALE GENOMIC DNA]</scope>
    <source>
        <strain evidence="8 9">IMCC3317</strain>
    </source>
</reference>
<evidence type="ECO:0000256" key="3">
    <source>
        <dbReference type="ARBA" id="ARBA00012027"/>
    </source>
</evidence>
<dbReference type="PANTHER" id="PTHR43856">
    <property type="entry name" value="CARDIOLIPIN HYDROLASE"/>
    <property type="match status" value="1"/>
</dbReference>
<dbReference type="InterPro" id="IPR051406">
    <property type="entry name" value="PLD_domain"/>
</dbReference>
<keyword evidence="6" id="KW-0443">Lipid metabolism</keyword>
<evidence type="ECO:0000313" key="8">
    <source>
        <dbReference type="EMBL" id="QHI38659.1"/>
    </source>
</evidence>
<dbReference type="Gene3D" id="3.30.870.10">
    <property type="entry name" value="Endonuclease Chain A"/>
    <property type="match status" value="2"/>
</dbReference>
<dbReference type="AlphaFoldDB" id="A0A7L4ZQB3"/>
<evidence type="ECO:0000313" key="9">
    <source>
        <dbReference type="Proteomes" id="UP000464657"/>
    </source>
</evidence>
<name>A0A7L4ZQB3_9FLAO</name>
<organism evidence="8 9">
    <name type="scientific">Kordia antarctica</name>
    <dbReference type="NCBI Taxonomy" id="1218801"/>
    <lineage>
        <taxon>Bacteria</taxon>
        <taxon>Pseudomonadati</taxon>
        <taxon>Bacteroidota</taxon>
        <taxon>Flavobacteriia</taxon>
        <taxon>Flavobacteriales</taxon>
        <taxon>Flavobacteriaceae</taxon>
        <taxon>Kordia</taxon>
    </lineage>
</organism>
<dbReference type="InterPro" id="IPR025202">
    <property type="entry name" value="PLD-like_dom"/>
</dbReference>
<dbReference type="GO" id="GO:0004630">
    <property type="term" value="F:phospholipase D activity"/>
    <property type="evidence" value="ECO:0007669"/>
    <property type="project" value="UniProtKB-EC"/>
</dbReference>
<feature type="domain" description="PLD phosphodiesterase" evidence="7">
    <location>
        <begin position="129"/>
        <end position="156"/>
    </location>
</feature>
<keyword evidence="8" id="KW-0808">Transferase</keyword>
<dbReference type="GO" id="GO:0016042">
    <property type="term" value="P:lipid catabolic process"/>
    <property type="evidence" value="ECO:0007669"/>
    <property type="project" value="UniProtKB-KW"/>
</dbReference>
<accession>A0A7L4ZQB3</accession>
<evidence type="ECO:0000259" key="7">
    <source>
        <dbReference type="PROSITE" id="PS50035"/>
    </source>
</evidence>
<dbReference type="EC" id="3.1.4.4" evidence="3"/>
<sequence length="473" mass="54059">MNNSLIHKEVFEGGYFILNDNKTDVNLGEYPNLLFTLDGYPQIKNHIIKLIRNAVKVIKLCSFIISDEEIAFELIEKCKNTDIAVFLLTQLDDKKFNFDFLPEEVSTRHGKGHMSIITKLYGLGAHVRGATSAHAKFIICDNNDALIMSANITSPSLNTNPETGVILKEENGYKELDKLFDILFQKGTGYTGFTISGRKQLISSRSTKITKEMLDLVDESKIKFTWGKLNNSLYESIVNLIKNANSDIFISTYSVVGLDKISELIEELRKAIDRGLAIKLFCRAMNHRKDHLDSCLKLKQIGIEIYGDYFNHSKGIYSNDKGILFTANIDGNHGLINGFEVGAILEGNQLNDFKNFVEWQIETAPFHFTINPTKQAYYNMYDVYTGFKKISNPIFPTSCKFYTNIEIQNELFQNPIYLLTDENQKVLKMNIGDREYDVKMEENDITVINKSLNKSYNMQSYLLKYKDIEVVNN</sequence>
<evidence type="ECO:0000256" key="5">
    <source>
        <dbReference type="ARBA" id="ARBA00022963"/>
    </source>
</evidence>
<dbReference type="PANTHER" id="PTHR43856:SF1">
    <property type="entry name" value="MITOCHONDRIAL CARDIOLIPIN HYDROLASE"/>
    <property type="match status" value="1"/>
</dbReference>
<protein>
    <recommendedName>
        <fullName evidence="3">phospholipase D</fullName>
        <ecNumber evidence="3">3.1.4.4</ecNumber>
    </recommendedName>
</protein>
<dbReference type="OrthoDB" id="1490185at2"/>
<evidence type="ECO:0000256" key="2">
    <source>
        <dbReference type="ARBA" id="ARBA00008664"/>
    </source>
</evidence>
<dbReference type="PROSITE" id="PS50035">
    <property type="entry name" value="PLD"/>
    <property type="match status" value="1"/>
</dbReference>
<dbReference type="InterPro" id="IPR001736">
    <property type="entry name" value="PLipase_D/transphosphatidylase"/>
</dbReference>
<comment type="similarity">
    <text evidence="2">Belongs to the phospholipase D family.</text>
</comment>
<dbReference type="EMBL" id="CP019288">
    <property type="protein sequence ID" value="QHI38659.1"/>
    <property type="molecule type" value="Genomic_DNA"/>
</dbReference>